<comment type="caution">
    <text evidence="2">The sequence shown here is derived from an EMBL/GenBank/DDBJ whole genome shotgun (WGS) entry which is preliminary data.</text>
</comment>
<dbReference type="AlphaFoldDB" id="A0AAE0YJ76"/>
<gene>
    <name evidence="2" type="ORF">RRG08_008195</name>
</gene>
<evidence type="ECO:0000256" key="1">
    <source>
        <dbReference type="SAM" id="SignalP"/>
    </source>
</evidence>
<name>A0AAE0YJ76_9GAST</name>
<keyword evidence="1" id="KW-0732">Signal</keyword>
<accession>A0AAE0YJ76</accession>
<feature type="chain" id="PRO_5042031493" evidence="1">
    <location>
        <begin position="27"/>
        <end position="159"/>
    </location>
</feature>
<dbReference type="EMBL" id="JAWDGP010006121">
    <property type="protein sequence ID" value="KAK3746682.1"/>
    <property type="molecule type" value="Genomic_DNA"/>
</dbReference>
<feature type="signal peptide" evidence="1">
    <location>
        <begin position="1"/>
        <end position="26"/>
    </location>
</feature>
<dbReference type="Proteomes" id="UP001283361">
    <property type="component" value="Unassembled WGS sequence"/>
</dbReference>
<keyword evidence="3" id="KW-1185">Reference proteome</keyword>
<protein>
    <submittedName>
        <fullName evidence="2">Uncharacterized protein</fullName>
    </submittedName>
</protein>
<organism evidence="2 3">
    <name type="scientific">Elysia crispata</name>
    <name type="common">lettuce slug</name>
    <dbReference type="NCBI Taxonomy" id="231223"/>
    <lineage>
        <taxon>Eukaryota</taxon>
        <taxon>Metazoa</taxon>
        <taxon>Spiralia</taxon>
        <taxon>Lophotrochozoa</taxon>
        <taxon>Mollusca</taxon>
        <taxon>Gastropoda</taxon>
        <taxon>Heterobranchia</taxon>
        <taxon>Euthyneura</taxon>
        <taxon>Panpulmonata</taxon>
        <taxon>Sacoglossa</taxon>
        <taxon>Placobranchoidea</taxon>
        <taxon>Plakobranchidae</taxon>
        <taxon>Elysia</taxon>
    </lineage>
</organism>
<reference evidence="2" key="1">
    <citation type="journal article" date="2023" name="G3 (Bethesda)">
        <title>A reference genome for the long-term kleptoplast-retaining sea slug Elysia crispata morphotype clarki.</title>
        <authorList>
            <person name="Eastman K.E."/>
            <person name="Pendleton A.L."/>
            <person name="Shaikh M.A."/>
            <person name="Suttiyut T."/>
            <person name="Ogas R."/>
            <person name="Tomko P."/>
            <person name="Gavelis G."/>
            <person name="Widhalm J.R."/>
            <person name="Wisecaver J.H."/>
        </authorList>
    </citation>
    <scope>NUCLEOTIDE SEQUENCE</scope>
    <source>
        <strain evidence="2">ECLA1</strain>
    </source>
</reference>
<evidence type="ECO:0000313" key="2">
    <source>
        <dbReference type="EMBL" id="KAK3746682.1"/>
    </source>
</evidence>
<proteinExistence type="predicted"/>
<evidence type="ECO:0000313" key="3">
    <source>
        <dbReference type="Proteomes" id="UP001283361"/>
    </source>
</evidence>
<sequence>MEWTLGTNVAFISFLYLSLVTSSALGKCGRYKHVCYGGNGKRSDPSFNLSPSSSSAASSINLRHPSLLSKILVSNDDHLSEKKFVSEGNWPESIQNYLSQANLELYEDGDSARTLGADEKINDSSCRSKLQKAIVELIELRKYVAILEGMLRVSGPDLE</sequence>